<sequence>MAAFAHDSASPRASHAIRTVLPSGSVVMPHVAEHVRKPPLHGKSTPCLEHWAAWDCILPAIQIHACLPRDAASNVQLRPERACTDSQKLRTHIALYRAWRMPTSRKPHVAAVYLSTGPRTFNCKEELTMTVYADKPPQRYGVRQDLSKVVHFDELLSRQAPPPPPASWERTSGDLVGDVLAADACEAAGRGRLTARKQISNEATSEIKVLEGGCGTEGSSPWLARLRRLTRCR</sequence>
<keyword evidence="2" id="KW-1185">Reference proteome</keyword>
<dbReference type="EMBL" id="LSRX01000869">
    <property type="protein sequence ID" value="OLP87274.1"/>
    <property type="molecule type" value="Genomic_DNA"/>
</dbReference>
<gene>
    <name evidence="1" type="ORF">AK812_SmicGene31521</name>
</gene>
<reference evidence="1 2" key="1">
    <citation type="submission" date="2016-02" db="EMBL/GenBank/DDBJ databases">
        <title>Genome analysis of coral dinoflagellate symbionts highlights evolutionary adaptations to a symbiotic lifestyle.</title>
        <authorList>
            <person name="Aranda M."/>
            <person name="Li Y."/>
            <person name="Liew Y.J."/>
            <person name="Baumgarten S."/>
            <person name="Simakov O."/>
            <person name="Wilson M."/>
            <person name="Piel J."/>
            <person name="Ashoor H."/>
            <person name="Bougouffa S."/>
            <person name="Bajic V.B."/>
            <person name="Ryu T."/>
            <person name="Ravasi T."/>
            <person name="Bayer T."/>
            <person name="Micklem G."/>
            <person name="Kim H."/>
            <person name="Bhak J."/>
            <person name="Lajeunesse T.C."/>
            <person name="Voolstra C.R."/>
        </authorList>
    </citation>
    <scope>NUCLEOTIDE SEQUENCE [LARGE SCALE GENOMIC DNA]</scope>
    <source>
        <strain evidence="1 2">CCMP2467</strain>
    </source>
</reference>
<protein>
    <submittedName>
        <fullName evidence="1">Uncharacterized protein</fullName>
    </submittedName>
</protein>
<organism evidence="1 2">
    <name type="scientific">Symbiodinium microadriaticum</name>
    <name type="common">Dinoflagellate</name>
    <name type="synonym">Zooxanthella microadriatica</name>
    <dbReference type="NCBI Taxonomy" id="2951"/>
    <lineage>
        <taxon>Eukaryota</taxon>
        <taxon>Sar</taxon>
        <taxon>Alveolata</taxon>
        <taxon>Dinophyceae</taxon>
        <taxon>Suessiales</taxon>
        <taxon>Symbiodiniaceae</taxon>
        <taxon>Symbiodinium</taxon>
    </lineage>
</organism>
<evidence type="ECO:0000313" key="1">
    <source>
        <dbReference type="EMBL" id="OLP87274.1"/>
    </source>
</evidence>
<comment type="caution">
    <text evidence="1">The sequence shown here is derived from an EMBL/GenBank/DDBJ whole genome shotgun (WGS) entry which is preliminary data.</text>
</comment>
<proteinExistence type="predicted"/>
<dbReference type="OrthoDB" id="417215at2759"/>
<name>A0A1Q9CWH2_SYMMI</name>
<evidence type="ECO:0000313" key="2">
    <source>
        <dbReference type="Proteomes" id="UP000186817"/>
    </source>
</evidence>
<dbReference type="AlphaFoldDB" id="A0A1Q9CWH2"/>
<dbReference type="Proteomes" id="UP000186817">
    <property type="component" value="Unassembled WGS sequence"/>
</dbReference>
<accession>A0A1Q9CWH2</accession>